<dbReference type="OrthoDB" id="26525at2759"/>
<feature type="domain" description="EF-hand" evidence="19">
    <location>
        <begin position="208"/>
        <end position="243"/>
    </location>
</feature>
<keyword evidence="21" id="KW-1185">Reference proteome</keyword>
<comment type="caution">
    <text evidence="20">The sequence shown here is derived from an EMBL/GenBank/DDBJ whole genome shotgun (WGS) entry which is preliminary data.</text>
</comment>
<evidence type="ECO:0000259" key="19">
    <source>
        <dbReference type="PROSITE" id="PS50222"/>
    </source>
</evidence>
<feature type="compositionally biased region" description="Basic and acidic residues" evidence="17">
    <location>
        <begin position="66"/>
        <end position="76"/>
    </location>
</feature>
<dbReference type="SUPFAM" id="SSF69593">
    <property type="entry name" value="Glycerol-3-phosphate (1)-acyltransferase"/>
    <property type="match status" value="1"/>
</dbReference>
<feature type="domain" description="EF-hand" evidence="19">
    <location>
        <begin position="245"/>
        <end position="280"/>
    </location>
</feature>
<dbReference type="GO" id="GO:0004366">
    <property type="term" value="F:glycerol-3-phosphate O-acyltransferase activity"/>
    <property type="evidence" value="ECO:0007669"/>
    <property type="project" value="TreeGrafter"/>
</dbReference>
<keyword evidence="11" id="KW-0443">Lipid metabolism</keyword>
<keyword evidence="12 18" id="KW-0472">Membrane</keyword>
<dbReference type="CDD" id="cd07991">
    <property type="entry name" value="LPLAT_LPCAT1-like"/>
    <property type="match status" value="1"/>
</dbReference>
<evidence type="ECO:0000256" key="1">
    <source>
        <dbReference type="ARBA" id="ARBA00004370"/>
    </source>
</evidence>
<feature type="transmembrane region" description="Helical" evidence="18">
    <location>
        <begin position="447"/>
        <end position="467"/>
    </location>
</feature>
<dbReference type="InterPro" id="IPR002123">
    <property type="entry name" value="Plipid/glycerol_acylTrfase"/>
</dbReference>
<evidence type="ECO:0000256" key="4">
    <source>
        <dbReference type="ARBA" id="ARBA00022516"/>
    </source>
</evidence>
<dbReference type="FunFam" id="1.10.238.10:FF:000037">
    <property type="entry name" value="calcium-binding protein 1 isoform X2"/>
    <property type="match status" value="1"/>
</dbReference>
<protein>
    <submittedName>
        <fullName evidence="20">Glycerol-3-phosphate acyltransferase 4-like</fullName>
    </submittedName>
</protein>
<feature type="transmembrane region" description="Helical" evidence="18">
    <location>
        <begin position="289"/>
        <end position="312"/>
    </location>
</feature>
<dbReference type="CDD" id="cd00051">
    <property type="entry name" value="EFh"/>
    <property type="match status" value="1"/>
</dbReference>
<feature type="region of interest" description="Disordered" evidence="17">
    <location>
        <begin position="1"/>
        <end position="112"/>
    </location>
</feature>
<evidence type="ECO:0000256" key="3">
    <source>
        <dbReference type="ARBA" id="ARBA00008655"/>
    </source>
</evidence>
<feature type="transmembrane region" description="Helical" evidence="18">
    <location>
        <begin position="423"/>
        <end position="441"/>
    </location>
</feature>
<dbReference type="GO" id="GO:0016020">
    <property type="term" value="C:membrane"/>
    <property type="evidence" value="ECO:0007669"/>
    <property type="project" value="UniProtKB-SubCell"/>
</dbReference>
<dbReference type="Pfam" id="PF13499">
    <property type="entry name" value="EF-hand_7"/>
    <property type="match status" value="2"/>
</dbReference>
<feature type="compositionally biased region" description="Low complexity" evidence="17">
    <location>
        <begin position="1"/>
        <end position="14"/>
    </location>
</feature>
<keyword evidence="14" id="KW-1208">Phospholipid metabolism</keyword>
<evidence type="ECO:0000256" key="14">
    <source>
        <dbReference type="ARBA" id="ARBA00023264"/>
    </source>
</evidence>
<dbReference type="SUPFAM" id="SSF47473">
    <property type="entry name" value="EF-hand"/>
    <property type="match status" value="1"/>
</dbReference>
<evidence type="ECO:0000256" key="13">
    <source>
        <dbReference type="ARBA" id="ARBA00023209"/>
    </source>
</evidence>
<evidence type="ECO:0000256" key="10">
    <source>
        <dbReference type="ARBA" id="ARBA00022989"/>
    </source>
</evidence>
<evidence type="ECO:0000256" key="16">
    <source>
        <dbReference type="ARBA" id="ARBA00025707"/>
    </source>
</evidence>
<keyword evidence="4" id="KW-0444">Lipid biosynthesis</keyword>
<dbReference type="GO" id="GO:0005509">
    <property type="term" value="F:calcium ion binding"/>
    <property type="evidence" value="ECO:0007669"/>
    <property type="project" value="InterPro"/>
</dbReference>
<evidence type="ECO:0000313" key="20">
    <source>
        <dbReference type="EMBL" id="KAF5892018.1"/>
    </source>
</evidence>
<evidence type="ECO:0000256" key="5">
    <source>
        <dbReference type="ARBA" id="ARBA00022679"/>
    </source>
</evidence>
<evidence type="ECO:0000256" key="6">
    <source>
        <dbReference type="ARBA" id="ARBA00022692"/>
    </source>
</evidence>
<comment type="similarity">
    <text evidence="3">Belongs to the 1-acyl-sn-glycerol-3-phosphate acyltransferase family.</text>
</comment>
<evidence type="ECO:0000256" key="18">
    <source>
        <dbReference type="SAM" id="Phobius"/>
    </source>
</evidence>
<dbReference type="AlphaFoldDB" id="A0A8J4TK12"/>
<dbReference type="UniPathway" id="UPA00085"/>
<dbReference type="PROSITE" id="PS00018">
    <property type="entry name" value="EF_HAND_1"/>
    <property type="match status" value="2"/>
</dbReference>
<dbReference type="GO" id="GO:0019432">
    <property type="term" value="P:triglyceride biosynthetic process"/>
    <property type="evidence" value="ECO:0007669"/>
    <property type="project" value="TreeGrafter"/>
</dbReference>
<keyword evidence="5" id="KW-0808">Transferase</keyword>
<dbReference type="SMART" id="SM00054">
    <property type="entry name" value="EFh"/>
    <property type="match status" value="3"/>
</dbReference>
<feature type="domain" description="EF-hand" evidence="19">
    <location>
        <begin position="131"/>
        <end position="166"/>
    </location>
</feature>
<dbReference type="PANTHER" id="PTHR23063:SF37">
    <property type="entry name" value="GLYCEROL-3-PHOSPHATE ACYLTRANSFERASE 4"/>
    <property type="match status" value="1"/>
</dbReference>
<reference evidence="20" key="1">
    <citation type="submission" date="2020-07" db="EMBL/GenBank/DDBJ databases">
        <title>Clarias magur genome sequencing, assembly and annotation.</title>
        <authorList>
            <person name="Kushwaha B."/>
            <person name="Kumar R."/>
            <person name="Das P."/>
            <person name="Joshi C.G."/>
            <person name="Kumar D."/>
            <person name="Nagpure N.S."/>
            <person name="Pandey M."/>
            <person name="Agarwal S."/>
            <person name="Srivastava S."/>
            <person name="Singh M."/>
            <person name="Sahoo L."/>
            <person name="Jayasankar P."/>
            <person name="Meher P.K."/>
            <person name="Koringa P.G."/>
            <person name="Iquebal M.A."/>
            <person name="Das S.P."/>
            <person name="Bit A."/>
            <person name="Patnaik S."/>
            <person name="Patel N."/>
            <person name="Shah T.M."/>
            <person name="Hinsu A."/>
            <person name="Jena J.K."/>
        </authorList>
    </citation>
    <scope>NUCLEOTIDE SEQUENCE</scope>
    <source>
        <strain evidence="20">CIFAMagur01</strain>
        <tissue evidence="20">Testis</tissue>
    </source>
</reference>
<keyword evidence="13" id="KW-0594">Phospholipid biosynthesis</keyword>
<dbReference type="Pfam" id="PF01553">
    <property type="entry name" value="Acyltransferase"/>
    <property type="match status" value="1"/>
</dbReference>
<comment type="pathway">
    <text evidence="2">Lipid metabolism; phospholipid metabolism.</text>
</comment>
<dbReference type="Proteomes" id="UP000727407">
    <property type="component" value="Unassembled WGS sequence"/>
</dbReference>
<dbReference type="InterPro" id="IPR018247">
    <property type="entry name" value="EF_Hand_1_Ca_BS"/>
</dbReference>
<dbReference type="InterPro" id="IPR011992">
    <property type="entry name" value="EF-hand-dom_pair"/>
</dbReference>
<comment type="pathway">
    <text evidence="16">Phospholipid metabolism.</text>
</comment>
<dbReference type="PANTHER" id="PTHR23063">
    <property type="entry name" value="PHOSPHOLIPID ACYLTRANSFERASE"/>
    <property type="match status" value="1"/>
</dbReference>
<evidence type="ECO:0000256" key="12">
    <source>
        <dbReference type="ARBA" id="ARBA00023136"/>
    </source>
</evidence>
<sequence>MSSSLPKSESTTSLIGSSAVLKHQHPQHPRHEEGARGSSRTGCARRGQRIQHEEETPRRRQPRHQLQSEKPARRAEQIGALFEPKGKPRRGSNPSPEATGKHGHARAKGPDEELRPIIKSVFGQDRQLRPEELDELREAFSEFDKDKDGLINCKDLGACMRTMGYMPTEMELIELSQQVNMNMGGHVDFDDFVELMGPKLLAETADMIGVKELRDAFKEFDANGDGQISTSELQEAMKKLLGQQVRRKELEDIVKDIDLNGDGHVDFEAMESYFFPFDGLICMLLGISFTVWVTLLLVFIIVPAVFGVSFGIRRFYMNSLLKIFEWATLRMERGAKEKNQQLYKPYSNGIIAKEPASLEQEIQEVRRVGGAEAEFDMSDILFFCRRGVESIVDDEVTKRFTAEEIESWNLLTRSNYNYNFHNISTRLTALWGLGVLIRYGILLPLRVTLAFTGVGLLVVLTSLIGLLPNGATKNFLSEKVHLMCYRICVRALTAIITYHDSENKPKNGGICVANHTSPIDVIILASDGCYAMVGQVHGGLMGVIQRAMVKACPHIWFERSEVKDRHLVAKRLSDHVADKTKLPILIFPEGTCINNTSVMMFKKGSFEVGCTVYPVAIKYDPRFGEAFWNSSKFGMVNYLLHMMSSWAIVCSVWYLPPMSREEGEDAVQFANRVKAAIARKGGLADLLWDGGLKREKVKEVFKEEQQKLYSKVLVGNGEDRSRS</sequence>
<keyword evidence="6 18" id="KW-0812">Transmembrane</keyword>
<dbReference type="InterPro" id="IPR002048">
    <property type="entry name" value="EF_hand_dom"/>
</dbReference>
<evidence type="ECO:0000256" key="17">
    <source>
        <dbReference type="SAM" id="MobiDB-lite"/>
    </source>
</evidence>
<keyword evidence="15 20" id="KW-0012">Acyltransferase</keyword>
<evidence type="ECO:0000256" key="8">
    <source>
        <dbReference type="ARBA" id="ARBA00022737"/>
    </source>
</evidence>
<keyword evidence="8" id="KW-0677">Repeat</keyword>
<accession>A0A8J4TK12</accession>
<dbReference type="PROSITE" id="PS50222">
    <property type="entry name" value="EF_HAND_2"/>
    <property type="match status" value="3"/>
</dbReference>
<dbReference type="Gene3D" id="1.10.238.10">
    <property type="entry name" value="EF-hand"/>
    <property type="match status" value="2"/>
</dbReference>
<evidence type="ECO:0000256" key="2">
    <source>
        <dbReference type="ARBA" id="ARBA00005074"/>
    </source>
</evidence>
<keyword evidence="10 18" id="KW-1133">Transmembrane helix</keyword>
<evidence type="ECO:0000256" key="7">
    <source>
        <dbReference type="ARBA" id="ARBA00022723"/>
    </source>
</evidence>
<proteinExistence type="inferred from homology"/>
<dbReference type="FunFam" id="1.10.238.10:FF:000069">
    <property type="entry name" value="calcium-binding protein 1 isoform X1"/>
    <property type="match status" value="1"/>
</dbReference>
<evidence type="ECO:0000313" key="21">
    <source>
        <dbReference type="Proteomes" id="UP000727407"/>
    </source>
</evidence>
<keyword evidence="9" id="KW-0106">Calcium</keyword>
<organism evidence="20 21">
    <name type="scientific">Clarias magur</name>
    <name type="common">Asian catfish</name>
    <name type="synonym">Macropteronotus magur</name>
    <dbReference type="NCBI Taxonomy" id="1594786"/>
    <lineage>
        <taxon>Eukaryota</taxon>
        <taxon>Metazoa</taxon>
        <taxon>Chordata</taxon>
        <taxon>Craniata</taxon>
        <taxon>Vertebrata</taxon>
        <taxon>Euteleostomi</taxon>
        <taxon>Actinopterygii</taxon>
        <taxon>Neopterygii</taxon>
        <taxon>Teleostei</taxon>
        <taxon>Ostariophysi</taxon>
        <taxon>Siluriformes</taxon>
        <taxon>Clariidae</taxon>
        <taxon>Clarias</taxon>
    </lineage>
</organism>
<keyword evidence="7" id="KW-0479">Metal-binding</keyword>
<gene>
    <name evidence="20" type="primary">gpat4</name>
    <name evidence="20" type="ORF">DAT39_018272</name>
</gene>
<dbReference type="InterPro" id="IPR045252">
    <property type="entry name" value="LPCAT1-like"/>
</dbReference>
<dbReference type="EMBL" id="QNUK01000532">
    <property type="protein sequence ID" value="KAF5892018.1"/>
    <property type="molecule type" value="Genomic_DNA"/>
</dbReference>
<dbReference type="GO" id="GO:0008654">
    <property type="term" value="P:phospholipid biosynthetic process"/>
    <property type="evidence" value="ECO:0007669"/>
    <property type="project" value="UniProtKB-KW"/>
</dbReference>
<evidence type="ECO:0000256" key="9">
    <source>
        <dbReference type="ARBA" id="ARBA00022837"/>
    </source>
</evidence>
<evidence type="ECO:0000256" key="15">
    <source>
        <dbReference type="ARBA" id="ARBA00023315"/>
    </source>
</evidence>
<dbReference type="GO" id="GO:0047184">
    <property type="term" value="F:1-acylglycerophosphocholine O-acyltransferase activity"/>
    <property type="evidence" value="ECO:0007669"/>
    <property type="project" value="UniProtKB-ARBA"/>
</dbReference>
<dbReference type="SMART" id="SM00563">
    <property type="entry name" value="PlsC"/>
    <property type="match status" value="1"/>
</dbReference>
<name>A0A8J4TK12_CLAMG</name>
<comment type="subcellular location">
    <subcellularLocation>
        <location evidence="1">Membrane</location>
    </subcellularLocation>
</comment>
<evidence type="ECO:0000256" key="11">
    <source>
        <dbReference type="ARBA" id="ARBA00023098"/>
    </source>
</evidence>
<dbReference type="GO" id="GO:0005783">
    <property type="term" value="C:endoplasmic reticulum"/>
    <property type="evidence" value="ECO:0007669"/>
    <property type="project" value="TreeGrafter"/>
</dbReference>